<dbReference type="CDD" id="cd14798">
    <property type="entry name" value="RX-CC_like"/>
    <property type="match status" value="1"/>
</dbReference>
<protein>
    <submittedName>
        <fullName evidence="7">Uncharacterized protein</fullName>
    </submittedName>
</protein>
<dbReference type="InterPro" id="IPR002182">
    <property type="entry name" value="NB-ARC"/>
</dbReference>
<dbReference type="PANTHER" id="PTHR36766:SF30">
    <property type="entry name" value="TIR-NBS TYPE DISEASE RESISTANCE PROTEIN-RELATED"/>
    <property type="match status" value="1"/>
</dbReference>
<reference evidence="7" key="2">
    <citation type="submission" date="2023-06" db="EMBL/GenBank/DDBJ databases">
        <authorList>
            <person name="Swenson N.G."/>
            <person name="Wegrzyn J.L."/>
            <person name="Mcevoy S.L."/>
        </authorList>
    </citation>
    <scope>NUCLEOTIDE SEQUENCE</scope>
    <source>
        <strain evidence="7">NS2018</strain>
        <tissue evidence="7">Leaf</tissue>
    </source>
</reference>
<dbReference type="Pfam" id="PF00931">
    <property type="entry name" value="NB-ARC"/>
    <property type="match status" value="1"/>
</dbReference>
<keyword evidence="2" id="KW-0547">Nucleotide-binding</keyword>
<dbReference type="GO" id="GO:0006952">
    <property type="term" value="P:defense response"/>
    <property type="evidence" value="ECO:0007669"/>
    <property type="project" value="UniProtKB-KW"/>
</dbReference>
<evidence type="ECO:0000259" key="5">
    <source>
        <dbReference type="Pfam" id="PF00931"/>
    </source>
</evidence>
<keyword evidence="3" id="KW-0611">Plant defense</keyword>
<dbReference type="EMBL" id="JAUESC010000382">
    <property type="protein sequence ID" value="KAK0587611.1"/>
    <property type="molecule type" value="Genomic_DNA"/>
</dbReference>
<name>A0AA39RZH4_ACESA</name>
<dbReference type="Pfam" id="PF18052">
    <property type="entry name" value="Rx_N"/>
    <property type="match status" value="1"/>
</dbReference>
<keyword evidence="8" id="KW-1185">Reference proteome</keyword>
<evidence type="ECO:0000256" key="2">
    <source>
        <dbReference type="ARBA" id="ARBA00022741"/>
    </source>
</evidence>
<keyword evidence="1" id="KW-0677">Repeat</keyword>
<dbReference type="GO" id="GO:0043531">
    <property type="term" value="F:ADP binding"/>
    <property type="evidence" value="ECO:0007669"/>
    <property type="project" value="InterPro"/>
</dbReference>
<feature type="domain" description="Disease resistance N-terminal" evidence="6">
    <location>
        <begin position="133"/>
        <end position="209"/>
    </location>
</feature>
<evidence type="ECO:0000256" key="4">
    <source>
        <dbReference type="ARBA" id="ARBA00022840"/>
    </source>
</evidence>
<evidence type="ECO:0000259" key="6">
    <source>
        <dbReference type="Pfam" id="PF18052"/>
    </source>
</evidence>
<reference evidence="7" key="1">
    <citation type="journal article" date="2022" name="Plant J.">
        <title>Strategies of tolerance reflected in two North American maple genomes.</title>
        <authorList>
            <person name="McEvoy S.L."/>
            <person name="Sezen U.U."/>
            <person name="Trouern-Trend A."/>
            <person name="McMahon S.M."/>
            <person name="Schaberg P.G."/>
            <person name="Yang J."/>
            <person name="Wegrzyn J.L."/>
            <person name="Swenson N.G."/>
        </authorList>
    </citation>
    <scope>NUCLEOTIDE SEQUENCE</scope>
    <source>
        <strain evidence="7">NS2018</strain>
    </source>
</reference>
<evidence type="ECO:0000256" key="3">
    <source>
        <dbReference type="ARBA" id="ARBA00022821"/>
    </source>
</evidence>
<evidence type="ECO:0000313" key="7">
    <source>
        <dbReference type="EMBL" id="KAK0587611.1"/>
    </source>
</evidence>
<accession>A0AA39RZH4</accession>
<dbReference type="Proteomes" id="UP001168877">
    <property type="component" value="Unassembled WGS sequence"/>
</dbReference>
<dbReference type="AlphaFoldDB" id="A0AA39RZH4"/>
<dbReference type="InterPro" id="IPR027417">
    <property type="entry name" value="P-loop_NTPase"/>
</dbReference>
<gene>
    <name evidence="7" type="ORF">LWI29_025728</name>
</gene>
<evidence type="ECO:0000256" key="1">
    <source>
        <dbReference type="ARBA" id="ARBA00022737"/>
    </source>
</evidence>
<proteinExistence type="predicted"/>
<dbReference type="Gene3D" id="1.20.5.4130">
    <property type="match status" value="1"/>
</dbReference>
<comment type="caution">
    <text evidence="7">The sequence shown here is derived from an EMBL/GenBank/DDBJ whole genome shotgun (WGS) entry which is preliminary data.</text>
</comment>
<dbReference type="PANTHER" id="PTHR36766">
    <property type="entry name" value="PLANT BROAD-SPECTRUM MILDEW RESISTANCE PROTEIN RPW8"/>
    <property type="match status" value="1"/>
</dbReference>
<keyword evidence="4" id="KW-0067">ATP-binding</keyword>
<dbReference type="InterPro" id="IPR041118">
    <property type="entry name" value="Rx_N"/>
</dbReference>
<feature type="domain" description="NB-ARC" evidence="5">
    <location>
        <begin position="217"/>
        <end position="314"/>
    </location>
</feature>
<dbReference type="InterPro" id="IPR038005">
    <property type="entry name" value="RX-like_CC"/>
</dbReference>
<evidence type="ECO:0000313" key="8">
    <source>
        <dbReference type="Proteomes" id="UP001168877"/>
    </source>
</evidence>
<dbReference type="SUPFAM" id="SSF52540">
    <property type="entry name" value="P-loop containing nucleoside triphosphate hydrolases"/>
    <property type="match status" value="1"/>
</dbReference>
<sequence length="358" mass="40575">MWHLKLGHPAPLVLRTAQSSLPTSILSAASFTNTSAVLSSPPSSSDHGTLQNAPFSNVPAAPLSDIPAHPFCVDLSPNVESPVQPVHPMVTRLKSGALKPRSYPSACQAAKIPPTVSEPKTIAEALASPHCQLVKEAISLSRVNDQVQWIEGEFRRMQYFLKYADAEKDSDQRVRNWVAEIRDVAYDTEDVIDNFIFKMAQKREHKGFVKLFKRKIIGLEKVELEKMHREDMEEGLSKFLEEKRYIIVLDDTWKKEVWDDMKTAFLDANNGSRIIFTTRFKDVALYADPRSPPYELCLLNEEDSWELLSKKAFPEWNPTASLPLWSKELGKQIVKKMWGLTSCYCSVGRSLIKKRSNL</sequence>
<dbReference type="GO" id="GO:0005524">
    <property type="term" value="F:ATP binding"/>
    <property type="evidence" value="ECO:0007669"/>
    <property type="project" value="UniProtKB-KW"/>
</dbReference>
<organism evidence="7 8">
    <name type="scientific">Acer saccharum</name>
    <name type="common">Sugar maple</name>
    <dbReference type="NCBI Taxonomy" id="4024"/>
    <lineage>
        <taxon>Eukaryota</taxon>
        <taxon>Viridiplantae</taxon>
        <taxon>Streptophyta</taxon>
        <taxon>Embryophyta</taxon>
        <taxon>Tracheophyta</taxon>
        <taxon>Spermatophyta</taxon>
        <taxon>Magnoliopsida</taxon>
        <taxon>eudicotyledons</taxon>
        <taxon>Gunneridae</taxon>
        <taxon>Pentapetalae</taxon>
        <taxon>rosids</taxon>
        <taxon>malvids</taxon>
        <taxon>Sapindales</taxon>
        <taxon>Sapindaceae</taxon>
        <taxon>Hippocastanoideae</taxon>
        <taxon>Acereae</taxon>
        <taxon>Acer</taxon>
    </lineage>
</organism>